<reference evidence="2 3" key="1">
    <citation type="submission" date="2016-02" db="EMBL/GenBank/DDBJ databases">
        <title>Draft genome sequence of Polaribacter atrinae KACC17473.</title>
        <authorList>
            <person name="Shin S.-K."/>
            <person name="Yi H."/>
        </authorList>
    </citation>
    <scope>NUCLEOTIDE SEQUENCE [LARGE SCALE GENOMIC DNA]</scope>
    <source>
        <strain evidence="2 3">KACC 17473</strain>
    </source>
</reference>
<evidence type="ECO:0000313" key="2">
    <source>
        <dbReference type="EMBL" id="OAD40785.1"/>
    </source>
</evidence>
<proteinExistence type="predicted"/>
<feature type="chain" id="PRO_5008049655" evidence="1">
    <location>
        <begin position="20"/>
        <end position="158"/>
    </location>
</feature>
<keyword evidence="3" id="KW-1185">Reference proteome</keyword>
<sequence length="158" mass="18023">MKKISLVLALLFLSFHSYSQDKPNNERLFELQKKKVEIDISADVFTSVYHNMYVSKNPDALILGVFLAISYDNQKVKLSSAPKTTGMEFKGEITLNNEKVLWVSGTIIKKGIEFNKHKYYIKQEHNTCIELTTMLAVTADAKEQNMVMDIVNSVIDKN</sequence>
<evidence type="ECO:0000313" key="3">
    <source>
        <dbReference type="Proteomes" id="UP000076923"/>
    </source>
</evidence>
<dbReference type="EMBL" id="LVWE01000085">
    <property type="protein sequence ID" value="OAD40785.1"/>
    <property type="molecule type" value="Genomic_DNA"/>
</dbReference>
<dbReference type="OrthoDB" id="1202024at2"/>
<evidence type="ECO:0000256" key="1">
    <source>
        <dbReference type="SAM" id="SignalP"/>
    </source>
</evidence>
<keyword evidence="1" id="KW-0732">Signal</keyword>
<gene>
    <name evidence="2" type="ORF">LPB303_16165</name>
</gene>
<comment type="caution">
    <text evidence="2">The sequence shown here is derived from an EMBL/GenBank/DDBJ whole genome shotgun (WGS) entry which is preliminary data.</text>
</comment>
<name>A0A176SZT8_9FLAO</name>
<dbReference type="Proteomes" id="UP000076923">
    <property type="component" value="Unassembled WGS sequence"/>
</dbReference>
<dbReference type="STRING" id="1333662.LPB303_16165"/>
<dbReference type="AlphaFoldDB" id="A0A176SZT8"/>
<accession>A0A176SZT8</accession>
<feature type="signal peptide" evidence="1">
    <location>
        <begin position="1"/>
        <end position="19"/>
    </location>
</feature>
<organism evidence="2 3">
    <name type="scientific">Polaribacter atrinae</name>
    <dbReference type="NCBI Taxonomy" id="1333662"/>
    <lineage>
        <taxon>Bacteria</taxon>
        <taxon>Pseudomonadati</taxon>
        <taxon>Bacteroidota</taxon>
        <taxon>Flavobacteriia</taxon>
        <taxon>Flavobacteriales</taxon>
        <taxon>Flavobacteriaceae</taxon>
    </lineage>
</organism>
<protein>
    <submittedName>
        <fullName evidence="2">Uncharacterized protein</fullName>
    </submittedName>
</protein>
<dbReference type="RefSeq" id="WP_068452596.1">
    <property type="nucleotide sequence ID" value="NZ_CP150660.1"/>
</dbReference>